<keyword evidence="3" id="KW-1185">Reference proteome</keyword>
<dbReference type="PROSITE" id="PS51233">
    <property type="entry name" value="VWFD"/>
    <property type="match status" value="1"/>
</dbReference>
<dbReference type="Proteomes" id="UP000749559">
    <property type="component" value="Unassembled WGS sequence"/>
</dbReference>
<reference evidence="2" key="1">
    <citation type="submission" date="2022-03" db="EMBL/GenBank/DDBJ databases">
        <authorList>
            <person name="Martin C."/>
        </authorList>
    </citation>
    <scope>NUCLEOTIDE SEQUENCE</scope>
</reference>
<dbReference type="EMBL" id="CAIIXF020000002">
    <property type="protein sequence ID" value="CAH1777130.1"/>
    <property type="molecule type" value="Genomic_DNA"/>
</dbReference>
<name>A0A8S4N892_OWEFU</name>
<organism evidence="2 3">
    <name type="scientific">Owenia fusiformis</name>
    <name type="common">Polychaete worm</name>
    <dbReference type="NCBI Taxonomy" id="6347"/>
    <lineage>
        <taxon>Eukaryota</taxon>
        <taxon>Metazoa</taxon>
        <taxon>Spiralia</taxon>
        <taxon>Lophotrochozoa</taxon>
        <taxon>Annelida</taxon>
        <taxon>Polychaeta</taxon>
        <taxon>Sedentaria</taxon>
        <taxon>Canalipalpata</taxon>
        <taxon>Sabellida</taxon>
        <taxon>Oweniida</taxon>
        <taxon>Oweniidae</taxon>
        <taxon>Owenia</taxon>
    </lineage>
</organism>
<proteinExistence type="predicted"/>
<dbReference type="Gene3D" id="2.10.25.10">
    <property type="entry name" value="Laminin"/>
    <property type="match status" value="1"/>
</dbReference>
<dbReference type="InterPro" id="IPR052749">
    <property type="entry name" value="Alpha-tectorin"/>
</dbReference>
<sequence length="202" mass="23248">MDYSAEPKAKCDILETFVVTFRNNARDIMGWRENFNCETQCGENEVYMYDGPGCEEHCVGNELRSCEEPDQEGCFCKTGYVRCRGKCIITDRVDCTWGPWSDDVMCSSCNTKCTRYCLKYRKKNPARNHGKDCVGPSLTYAIRDCTTEECVETSKRKKRQTSEVQLPKVCRGTGDVHYFTFDGLKYDFQGVCKYTLVEDITF</sequence>
<dbReference type="OrthoDB" id="6236007at2759"/>
<dbReference type="AlphaFoldDB" id="A0A8S4N892"/>
<feature type="non-terminal residue" evidence="2">
    <location>
        <position position="1"/>
    </location>
</feature>
<dbReference type="PANTHER" id="PTHR46160:SF9">
    <property type="entry name" value="PROTEIN PRY2-RELATED"/>
    <property type="match status" value="1"/>
</dbReference>
<comment type="caution">
    <text evidence="2">The sequence shown here is derived from an EMBL/GenBank/DDBJ whole genome shotgun (WGS) entry which is preliminary data.</text>
</comment>
<gene>
    <name evidence="2" type="ORF">OFUS_LOCUS4214</name>
</gene>
<dbReference type="InterPro" id="IPR036084">
    <property type="entry name" value="Ser_inhib-like_sf"/>
</dbReference>
<dbReference type="InterPro" id="IPR001846">
    <property type="entry name" value="VWF_type-D"/>
</dbReference>
<evidence type="ECO:0000259" key="1">
    <source>
        <dbReference type="PROSITE" id="PS51233"/>
    </source>
</evidence>
<accession>A0A8S4N892</accession>
<evidence type="ECO:0000313" key="3">
    <source>
        <dbReference type="Proteomes" id="UP000749559"/>
    </source>
</evidence>
<dbReference type="CDD" id="cd19941">
    <property type="entry name" value="TIL"/>
    <property type="match status" value="1"/>
</dbReference>
<feature type="domain" description="VWFD" evidence="1">
    <location>
        <begin position="168"/>
        <end position="202"/>
    </location>
</feature>
<dbReference type="Pfam" id="PF00094">
    <property type="entry name" value="VWD"/>
    <property type="match status" value="1"/>
</dbReference>
<protein>
    <recommendedName>
        <fullName evidence="1">VWFD domain-containing protein</fullName>
    </recommendedName>
</protein>
<dbReference type="PANTHER" id="PTHR46160">
    <property type="entry name" value="ALPHA-TECTORIN-RELATED"/>
    <property type="match status" value="1"/>
</dbReference>
<dbReference type="SUPFAM" id="SSF57567">
    <property type="entry name" value="Serine protease inhibitors"/>
    <property type="match status" value="1"/>
</dbReference>
<evidence type="ECO:0000313" key="2">
    <source>
        <dbReference type="EMBL" id="CAH1777130.1"/>
    </source>
</evidence>